<dbReference type="Pfam" id="PF08487">
    <property type="entry name" value="VIT"/>
    <property type="match status" value="1"/>
</dbReference>
<evidence type="ECO:0000256" key="4">
    <source>
        <dbReference type="ARBA" id="ARBA00022692"/>
    </source>
</evidence>
<dbReference type="PROSITE" id="PS50234">
    <property type="entry name" value="VWFA"/>
    <property type="match status" value="1"/>
</dbReference>
<evidence type="ECO:0000256" key="1">
    <source>
        <dbReference type="ARBA" id="ARBA00004571"/>
    </source>
</evidence>
<feature type="chain" id="PRO_5025329148" evidence="8">
    <location>
        <begin position="24"/>
        <end position="1680"/>
    </location>
</feature>
<feature type="signal peptide" evidence="8">
    <location>
        <begin position="1"/>
        <end position="23"/>
    </location>
</feature>
<keyword evidence="6 7" id="KW-0998">Cell outer membrane</keyword>
<proteinExistence type="inferred from homology"/>
<protein>
    <submittedName>
        <fullName evidence="11">SusC/RagA family TonB-linked outer membrane protein</fullName>
    </submittedName>
</protein>
<feature type="domain" description="VIT" evidence="10">
    <location>
        <begin position="133"/>
        <end position="261"/>
    </location>
</feature>
<dbReference type="SMART" id="SM00609">
    <property type="entry name" value="VIT"/>
    <property type="match status" value="1"/>
</dbReference>
<dbReference type="InterPro" id="IPR023997">
    <property type="entry name" value="TonB-dep_OMP_SusC/RagA_CS"/>
</dbReference>
<dbReference type="InterPro" id="IPR002035">
    <property type="entry name" value="VWF_A"/>
</dbReference>
<sequence length="1680" mass="185440">MTKYYSLLLLATLLILLNVYSQAQIRTVKGTLMDPQSGTPLPGVNIVVKGTAQGTTTDSNGYYELKAPVGATLVISYIGYTTQEVIVPPLTDQETQAEKHLQAQLDSLKQEQAKIKTYRHTIPDSPEDKTLSPYFFVQSDDPTLDAMPLHSTSASVNISGVIAEILVKQVYINQGKKSLEAVYIFPGSTRAAVYGMSMQVGKRHITAKIQEKQQAREQYEQAIHAGKTATLLEQKRPNVFQMNVGNILPNDTITVELRYTELLTATDGTYAFVYPTVVGPHYSETPDDAAHTDEKWVQNPYLTEGKAPTYDFNLTTRLNAGLPIQKVFSPSHQVNITFADKNTAQISLDPTEKTGGNRDFVLRYRLRGGQVESGLLLHPGEEENFFLLMMQPPDKPTLAQIPPREYVFILDVSGSMHGFPLDVSKELMQKLLTNMRPEDRFNVILFAGMSSIFSEDESVEANEGNISRAIAFINRQKGSGSTSLLPALQRALALKGTEGYARTFALITDGYVDVEKRAFELVRQHLNEANFFAFGIGSSVNRYLIEGLAHTGMGEPFFASNEREARKVGNEFIELLEHPVLTNIQLDFGGLDVYDVEPTSIPDVFAGRPIIVFGKYKGTAQGTIRLNGLSGHTAYTQKIEIASARSDHNQALRYLWARERIKYWDDYASFFEDNSSYYNATGKGPHTSKLQQNITQLGLKYNLLTAYTSFIAVDSLVRTEGSPIEVKQPLPLPQGVSNYALSGAIAGVQVRGFSPVMGLTPDIQSLSEVVVTCYGMQTKKDITASISTISSNNFQPTPSGSIEQTLQGRVSGVVAQQNAGVPGGSTSVRIRGNTSLALSNSPLYIVDGIRVDNSESGNGTGGFDNANRMSDFSLGEIESIQVIKGPSATALYGSQGVGGVVVITTKNFHNKWGKYPQVAFTSSISAEQVNRLPQLQTGFAQGRPLAGELSYQAIDEPFSWGPRIADLAVSPDGQVVPHGLNAGRPLPVNQPASFFRNGLTIRNQLSVGHNKDRYRWNISAGNQYQKGILPTTYLQRNSLKLTGEKTWGKLKLDGMAWYTHTHSRQTLRGNNPSGILLSLLATPPTFINDVGYQLEDGSQRQASDWFDNPYWTSQKNRQQTGLHRLVSKIGARYDLGSNLQLAYHLNMDRFTDERQAGVDVQSAGQPIGNLMQRKEQFLHWQSALIVNYQKQWQDFSLQTSGGVTYRETKRNVNRTDGTGLLQAGDFSLANASSLTIMRQDFLQRNTSFMGKASLNWRSAVNLDLGMTHELTTTLPKGYLFSPLAGLSVQLTELLPVYSQVVNSGKVFTSIGRIAKEAPLFIDANLPLATASIDQVTYNFERVATQNTLLTKPEINRSWEIGTEWQLFDGRLTLQGVYYHTLTQNLYVPIFNQSTVYLKNGGSLENKGVEIDLQVTPLRTQYFSWNTGVHFTRYQSLVKELAVERVALAGFSTASSNLIEGQPYGVLYGTRYQHTEQGELSIGKDGFPLVAPTSGILGNPNPDWLASVESNLEWKGLQLSFLFDYQKGGVKWNGTQSTLDYLGTSATSGKQRSITGYVFAGVNPEGALNTTLVNFSDTESISNNRWVRYGKGGIAEAYIERASSLRLRQVQLTYNFNQAFLNRIKLDKASLGIFAHNLWMSTPYTGVDPETNLTGNSNGRALDYFNTPNVRSFGVSLHVGL</sequence>
<accession>A0A6C0GFG1</accession>
<dbReference type="InterPro" id="IPR037066">
    <property type="entry name" value="Plug_dom_sf"/>
</dbReference>
<dbReference type="Gene3D" id="3.40.50.410">
    <property type="entry name" value="von Willebrand factor, type A domain"/>
    <property type="match status" value="1"/>
</dbReference>
<keyword evidence="2 7" id="KW-0813">Transport</keyword>
<dbReference type="SUPFAM" id="SSF53300">
    <property type="entry name" value="vWA-like"/>
    <property type="match status" value="1"/>
</dbReference>
<keyword evidence="3 7" id="KW-1134">Transmembrane beta strand</keyword>
<comment type="similarity">
    <text evidence="7">Belongs to the TonB-dependent receptor family.</text>
</comment>
<dbReference type="EMBL" id="CP048222">
    <property type="protein sequence ID" value="QHT66420.1"/>
    <property type="molecule type" value="Genomic_DNA"/>
</dbReference>
<dbReference type="SMART" id="SM00327">
    <property type="entry name" value="VWA"/>
    <property type="match status" value="1"/>
</dbReference>
<name>A0A6C0GFG1_9BACT</name>
<evidence type="ECO:0000256" key="6">
    <source>
        <dbReference type="ARBA" id="ARBA00023237"/>
    </source>
</evidence>
<evidence type="ECO:0000256" key="3">
    <source>
        <dbReference type="ARBA" id="ARBA00022452"/>
    </source>
</evidence>
<keyword evidence="8" id="KW-0732">Signal</keyword>
<dbReference type="Pfam" id="PF13715">
    <property type="entry name" value="CarbopepD_reg_2"/>
    <property type="match status" value="1"/>
</dbReference>
<dbReference type="InterPro" id="IPR012910">
    <property type="entry name" value="Plug_dom"/>
</dbReference>
<dbReference type="InterPro" id="IPR008969">
    <property type="entry name" value="CarboxyPept-like_regulatory"/>
</dbReference>
<dbReference type="Proteomes" id="UP000480178">
    <property type="component" value="Chromosome"/>
</dbReference>
<dbReference type="InterPro" id="IPR036942">
    <property type="entry name" value="Beta-barrel_TonB_sf"/>
</dbReference>
<evidence type="ECO:0000259" key="10">
    <source>
        <dbReference type="PROSITE" id="PS51468"/>
    </source>
</evidence>
<keyword evidence="5 7" id="KW-0472">Membrane</keyword>
<dbReference type="Gene3D" id="2.40.170.20">
    <property type="entry name" value="TonB-dependent receptor, beta-barrel domain"/>
    <property type="match status" value="1"/>
</dbReference>
<evidence type="ECO:0000256" key="7">
    <source>
        <dbReference type="PROSITE-ProRule" id="PRU01360"/>
    </source>
</evidence>
<dbReference type="RefSeq" id="WP_162442475.1">
    <property type="nucleotide sequence ID" value="NZ_CP048222.1"/>
</dbReference>
<reference evidence="11 12" key="1">
    <citation type="submission" date="2020-01" db="EMBL/GenBank/DDBJ databases">
        <authorList>
            <person name="Kim M.K."/>
        </authorList>
    </citation>
    <scope>NUCLEOTIDE SEQUENCE [LARGE SCALE GENOMIC DNA]</scope>
    <source>
        <strain evidence="11 12">172606-1</strain>
    </source>
</reference>
<dbReference type="PANTHER" id="PTHR45737">
    <property type="entry name" value="VON WILLEBRAND FACTOR A DOMAIN-CONTAINING PROTEIN 5A"/>
    <property type="match status" value="1"/>
</dbReference>
<evidence type="ECO:0000313" key="12">
    <source>
        <dbReference type="Proteomes" id="UP000480178"/>
    </source>
</evidence>
<gene>
    <name evidence="11" type="ORF">GXP67_06980</name>
</gene>
<dbReference type="Gene3D" id="2.60.40.1120">
    <property type="entry name" value="Carboxypeptidase-like, regulatory domain"/>
    <property type="match status" value="1"/>
</dbReference>
<dbReference type="Pfam" id="PF13768">
    <property type="entry name" value="VWA_3"/>
    <property type="match status" value="1"/>
</dbReference>
<keyword evidence="12" id="KW-1185">Reference proteome</keyword>
<evidence type="ECO:0000256" key="8">
    <source>
        <dbReference type="SAM" id="SignalP"/>
    </source>
</evidence>
<dbReference type="SUPFAM" id="SSF49464">
    <property type="entry name" value="Carboxypeptidase regulatory domain-like"/>
    <property type="match status" value="1"/>
</dbReference>
<dbReference type="Gene3D" id="2.170.130.10">
    <property type="entry name" value="TonB-dependent receptor, plug domain"/>
    <property type="match status" value="1"/>
</dbReference>
<dbReference type="InterPro" id="IPR013694">
    <property type="entry name" value="VIT"/>
</dbReference>
<dbReference type="InterPro" id="IPR036465">
    <property type="entry name" value="vWFA_dom_sf"/>
</dbReference>
<dbReference type="PROSITE" id="PS51468">
    <property type="entry name" value="VIT"/>
    <property type="match status" value="1"/>
</dbReference>
<organism evidence="11 12">
    <name type="scientific">Rhodocytophaga rosea</name>
    <dbReference type="NCBI Taxonomy" id="2704465"/>
    <lineage>
        <taxon>Bacteria</taxon>
        <taxon>Pseudomonadati</taxon>
        <taxon>Bacteroidota</taxon>
        <taxon>Cytophagia</taxon>
        <taxon>Cytophagales</taxon>
        <taxon>Rhodocytophagaceae</taxon>
        <taxon>Rhodocytophaga</taxon>
    </lineage>
</organism>
<evidence type="ECO:0000313" key="11">
    <source>
        <dbReference type="EMBL" id="QHT66420.1"/>
    </source>
</evidence>
<dbReference type="InterPro" id="IPR023996">
    <property type="entry name" value="TonB-dep_OMP_SusC/RagA"/>
</dbReference>
<feature type="domain" description="VWFA" evidence="9">
    <location>
        <begin position="405"/>
        <end position="576"/>
    </location>
</feature>
<evidence type="ECO:0000256" key="5">
    <source>
        <dbReference type="ARBA" id="ARBA00023136"/>
    </source>
</evidence>
<keyword evidence="4 7" id="KW-0812">Transmembrane</keyword>
<dbReference type="SUPFAM" id="SSF56935">
    <property type="entry name" value="Porins"/>
    <property type="match status" value="1"/>
</dbReference>
<dbReference type="KEGG" id="rhoz:GXP67_06980"/>
<comment type="subcellular location">
    <subcellularLocation>
        <location evidence="1 7">Cell outer membrane</location>
        <topology evidence="1 7">Multi-pass membrane protein</topology>
    </subcellularLocation>
</comment>
<evidence type="ECO:0000256" key="2">
    <source>
        <dbReference type="ARBA" id="ARBA00022448"/>
    </source>
</evidence>
<evidence type="ECO:0000259" key="9">
    <source>
        <dbReference type="PROSITE" id="PS50234"/>
    </source>
</evidence>
<dbReference type="PROSITE" id="PS52016">
    <property type="entry name" value="TONB_DEPENDENT_REC_3"/>
    <property type="match status" value="1"/>
</dbReference>
<dbReference type="Pfam" id="PF07715">
    <property type="entry name" value="Plug"/>
    <property type="match status" value="1"/>
</dbReference>
<dbReference type="GO" id="GO:0009279">
    <property type="term" value="C:cell outer membrane"/>
    <property type="evidence" value="ECO:0007669"/>
    <property type="project" value="UniProtKB-SubCell"/>
</dbReference>
<dbReference type="NCBIfam" id="TIGR04056">
    <property type="entry name" value="OMP_RagA_SusC"/>
    <property type="match status" value="1"/>
</dbReference>
<dbReference type="PANTHER" id="PTHR45737:SF6">
    <property type="entry name" value="VON WILLEBRAND FACTOR A DOMAIN-CONTAINING PROTEIN 5A"/>
    <property type="match status" value="1"/>
</dbReference>
<dbReference type="NCBIfam" id="TIGR04057">
    <property type="entry name" value="SusC_RagA_signa"/>
    <property type="match status" value="1"/>
</dbReference>
<dbReference type="InterPro" id="IPR039426">
    <property type="entry name" value="TonB-dep_rcpt-like"/>
</dbReference>